<keyword evidence="3" id="KW-0378">Hydrolase</keyword>
<dbReference type="PROSITE" id="PS51841">
    <property type="entry name" value="LTD"/>
    <property type="match status" value="2"/>
</dbReference>
<reference evidence="6 7" key="1">
    <citation type="submission" date="2020-02" db="EMBL/GenBank/DDBJ databases">
        <title>Shewanella WXL01 sp. nov., a marine bacterium isolated from green algae in Luhuitou Fringing Reef (Northern South China Sea).</title>
        <authorList>
            <person name="Wang X."/>
        </authorList>
    </citation>
    <scope>NUCLEOTIDE SEQUENCE [LARGE SCALE GENOMIC DNA]</scope>
    <source>
        <strain evidence="6 7">MCCC 1A01895</strain>
    </source>
</reference>
<dbReference type="Pfam" id="PF00932">
    <property type="entry name" value="LTD"/>
    <property type="match status" value="2"/>
</dbReference>
<proteinExistence type="inferred from homology"/>
<name>A0ABS5I013_9GAMM</name>
<dbReference type="InterPro" id="IPR001322">
    <property type="entry name" value="Lamin_tail_dom"/>
</dbReference>
<dbReference type="EMBL" id="JAAIKR010000003">
    <property type="protein sequence ID" value="MBR9727373.1"/>
    <property type="molecule type" value="Genomic_DNA"/>
</dbReference>
<feature type="domain" description="LTD" evidence="5">
    <location>
        <begin position="17"/>
        <end position="163"/>
    </location>
</feature>
<evidence type="ECO:0000313" key="6">
    <source>
        <dbReference type="EMBL" id="MBR9727373.1"/>
    </source>
</evidence>
<sequence length="869" mass="92205">MKNKITAAAKAVTLLLATASTAAQANLVITEYIEGSSSNKAVEISNLGTSTVDLDAAQYAITLYSNGSTEAGNSSILTGTLAAGSSIVYHNGSADDAFKVGIESTVTYFNGDDALLLTKDGAIIDRFGKLGEDPGSEWTDANDANFSTKDKTLRRKASITAGDTNASADFPGTDNQWLVFDKDTSDGLGCPGEGACTAEPGVLIITEYVEGGGNNKAVELSNVGGSAIDLDAAVYTLSLYGNGSTDAGNTETLTGMLAAGESIVFHNSSADDAFKVGTASTVTYFNGDDALVLYKDDVVIDRLGKLGEDPGSEWTDPNDANFSTKDKTLRRKNSVTAGDTDATAAFPGDNNQWVTFDIDTADGLGCAGESACGETPVEPDPDTPCSGCEELTPVADPTTFDGNVYYTNVLTGNFDDAEAMKNAISVAITAGHQQLTYKQVWTALSYSDEDPANSSNVIELYTGLSVSKQNNGGNTGDWNREHVWAKSHGFPSESQLGYTDAHHLRPTNVKVNSTRSNYDFNECSDTGTEVAEAPGNYVDTAARCFEPRDQVKGDVARMILYMDTRYQGNDSNMPDLVAVDRITTADEISNNDPLHGKLCTLYAWHQQDPVDAADTQRNDAVYKYQGNRNPYIDYPEWVQQVYGDQCGDPAKPSLDVDVIIDAPEQVNEAETLVIDASATVAEDGSELSFSWEQTAGPELTFDGSKAILSVTAPEVTADTAIAFTLTVSDGVLDKTQVVNVSVINVPLAFDVSFSGNTELNEGESTVITAEIANEPAGLTYTWQQVSGAEANYSAQGLALSVTAPDVSVDQDIVFELVISDGVEQTSTMVSINVKNTVESGWTKPDGAGSLGLGLFMLLPLAAWRRRQNK</sequence>
<evidence type="ECO:0000313" key="7">
    <source>
        <dbReference type="Proteomes" id="UP000811844"/>
    </source>
</evidence>
<comment type="similarity">
    <text evidence="1">Belongs to the EndA/NucM nuclease family.</text>
</comment>
<dbReference type="Pfam" id="PF04231">
    <property type="entry name" value="Endonuclease_1"/>
    <property type="match status" value="1"/>
</dbReference>
<keyword evidence="4" id="KW-0732">Signal</keyword>
<dbReference type="Proteomes" id="UP000811844">
    <property type="component" value="Unassembled WGS sequence"/>
</dbReference>
<accession>A0ABS5I013</accession>
<evidence type="ECO:0000256" key="1">
    <source>
        <dbReference type="ARBA" id="ARBA00006429"/>
    </source>
</evidence>
<protein>
    <recommendedName>
        <fullName evidence="5">LTD domain-containing protein</fullName>
    </recommendedName>
</protein>
<comment type="caution">
    <text evidence="6">The sequence shown here is derived from an EMBL/GenBank/DDBJ whole genome shotgun (WGS) entry which is preliminary data.</text>
</comment>
<dbReference type="PANTHER" id="PTHR33607">
    <property type="entry name" value="ENDONUCLEASE-1"/>
    <property type="match status" value="1"/>
</dbReference>
<keyword evidence="7" id="KW-1185">Reference proteome</keyword>
<dbReference type="RefSeq" id="WP_153662555.1">
    <property type="nucleotide sequence ID" value="NZ_JAAIKR010000003.1"/>
</dbReference>
<feature type="signal peptide" evidence="4">
    <location>
        <begin position="1"/>
        <end position="25"/>
    </location>
</feature>
<dbReference type="PANTHER" id="PTHR33607:SF2">
    <property type="entry name" value="ENDONUCLEASE-1"/>
    <property type="match status" value="1"/>
</dbReference>
<dbReference type="SUPFAM" id="SSF54060">
    <property type="entry name" value="His-Me finger endonucleases"/>
    <property type="match status" value="1"/>
</dbReference>
<dbReference type="InterPro" id="IPR044925">
    <property type="entry name" value="His-Me_finger_sf"/>
</dbReference>
<gene>
    <name evidence="6" type="ORF">G3R48_05125</name>
</gene>
<evidence type="ECO:0000256" key="4">
    <source>
        <dbReference type="SAM" id="SignalP"/>
    </source>
</evidence>
<feature type="domain" description="LTD" evidence="5">
    <location>
        <begin position="192"/>
        <end position="312"/>
    </location>
</feature>
<feature type="chain" id="PRO_5046858461" description="LTD domain-containing protein" evidence="4">
    <location>
        <begin position="26"/>
        <end position="869"/>
    </location>
</feature>
<evidence type="ECO:0000259" key="5">
    <source>
        <dbReference type="PROSITE" id="PS51841"/>
    </source>
</evidence>
<organism evidence="6 7">
    <name type="scientific">Shewanella intestini</name>
    <dbReference type="NCBI Taxonomy" id="2017544"/>
    <lineage>
        <taxon>Bacteria</taxon>
        <taxon>Pseudomonadati</taxon>
        <taxon>Pseudomonadota</taxon>
        <taxon>Gammaproteobacteria</taxon>
        <taxon>Alteromonadales</taxon>
        <taxon>Shewanellaceae</taxon>
        <taxon>Shewanella</taxon>
    </lineage>
</organism>
<evidence type="ECO:0000256" key="3">
    <source>
        <dbReference type="ARBA" id="ARBA00022801"/>
    </source>
</evidence>
<dbReference type="InterPro" id="IPR007346">
    <property type="entry name" value="Endonuclease-I"/>
</dbReference>
<evidence type="ECO:0000256" key="2">
    <source>
        <dbReference type="ARBA" id="ARBA00022722"/>
    </source>
</evidence>
<keyword evidence="2" id="KW-0540">Nuclease</keyword>
<dbReference type="Gene3D" id="2.60.40.3010">
    <property type="match status" value="2"/>
</dbReference>